<dbReference type="OrthoDB" id="1728340at2759"/>
<feature type="transmembrane region" description="Helical" evidence="6">
    <location>
        <begin position="93"/>
        <end position="114"/>
    </location>
</feature>
<dbReference type="Pfam" id="PF00892">
    <property type="entry name" value="EamA"/>
    <property type="match status" value="1"/>
</dbReference>
<dbReference type="GO" id="GO:0022857">
    <property type="term" value="F:transmembrane transporter activity"/>
    <property type="evidence" value="ECO:0007669"/>
    <property type="project" value="InterPro"/>
</dbReference>
<dbReference type="AlphaFoldDB" id="A0A2P5BI21"/>
<proteinExistence type="inferred from homology"/>
<dbReference type="InterPro" id="IPR000620">
    <property type="entry name" value="EamA_dom"/>
</dbReference>
<evidence type="ECO:0000256" key="6">
    <source>
        <dbReference type="RuleBase" id="RU363077"/>
    </source>
</evidence>
<comment type="subcellular location">
    <subcellularLocation>
        <location evidence="1 6">Membrane</location>
        <topology evidence="1 6">Multi-pass membrane protein</topology>
    </subcellularLocation>
</comment>
<reference evidence="9" key="1">
    <citation type="submission" date="2016-06" db="EMBL/GenBank/DDBJ databases">
        <title>Parallel loss of symbiosis genes in relatives of nitrogen-fixing non-legume Parasponia.</title>
        <authorList>
            <person name="Van Velzen R."/>
            <person name="Holmer R."/>
            <person name="Bu F."/>
            <person name="Rutten L."/>
            <person name="Van Zeijl A."/>
            <person name="Liu W."/>
            <person name="Santuari L."/>
            <person name="Cao Q."/>
            <person name="Sharma T."/>
            <person name="Shen D."/>
            <person name="Roswanjaya Y."/>
            <person name="Wardhani T."/>
            <person name="Kalhor M.S."/>
            <person name="Jansen J."/>
            <person name="Van den Hoogen J."/>
            <person name="Gungor B."/>
            <person name="Hartog M."/>
            <person name="Hontelez J."/>
            <person name="Verver J."/>
            <person name="Yang W.-C."/>
            <person name="Schijlen E."/>
            <person name="Repin R."/>
            <person name="Schilthuizen M."/>
            <person name="Schranz E."/>
            <person name="Heidstra R."/>
            <person name="Miyata K."/>
            <person name="Fedorova E."/>
            <person name="Kohlen W."/>
            <person name="Bisseling T."/>
            <person name="Smit S."/>
            <person name="Geurts R."/>
        </authorList>
    </citation>
    <scope>NUCLEOTIDE SEQUENCE [LARGE SCALE GENOMIC DNA]</scope>
    <source>
        <strain evidence="9">cv. WU1-14</strain>
    </source>
</reference>
<sequence length="245" mass="26705">MHMTRFEKVNVQSLKGIAKIMGTVICVGGAIVMALVKGPALLNSPSLLSKSTMGGGSPENLQLGCLFLFVGCGCWSFWTIMQVPVSATCPDHLYSILWMCFLSMVQSAIFTWSMEHNLEAWALNSALEIGGCLYAGSYAAGSYLLQTWCVSQRGPVFSAIFSPLCTIITTAIATSFLHEELYTGSLIGAFAVIIGLYVVLWGKGKDLREINQELVDPPQQDHGDVDEKRLVDIMIDDSSEKINHN</sequence>
<comment type="similarity">
    <text evidence="2 6">Belongs to the drug/metabolite transporter (DMT) superfamily. Plant drug/metabolite exporter (P-DME) (TC 2.A.7.4) family.</text>
</comment>
<keyword evidence="9" id="KW-1185">Reference proteome</keyword>
<name>A0A2P5BI21_PARAD</name>
<feature type="transmembrane region" description="Helical" evidence="6">
    <location>
        <begin position="61"/>
        <end position="81"/>
    </location>
</feature>
<evidence type="ECO:0000256" key="3">
    <source>
        <dbReference type="ARBA" id="ARBA00022692"/>
    </source>
</evidence>
<organism evidence="8 9">
    <name type="scientific">Parasponia andersonii</name>
    <name type="common">Sponia andersonii</name>
    <dbReference type="NCBI Taxonomy" id="3476"/>
    <lineage>
        <taxon>Eukaryota</taxon>
        <taxon>Viridiplantae</taxon>
        <taxon>Streptophyta</taxon>
        <taxon>Embryophyta</taxon>
        <taxon>Tracheophyta</taxon>
        <taxon>Spermatophyta</taxon>
        <taxon>Magnoliopsida</taxon>
        <taxon>eudicotyledons</taxon>
        <taxon>Gunneridae</taxon>
        <taxon>Pentapetalae</taxon>
        <taxon>rosids</taxon>
        <taxon>fabids</taxon>
        <taxon>Rosales</taxon>
        <taxon>Cannabaceae</taxon>
        <taxon>Parasponia</taxon>
    </lineage>
</organism>
<feature type="transmembrane region" description="Helical" evidence="6">
    <location>
        <begin position="120"/>
        <end position="144"/>
    </location>
</feature>
<dbReference type="GO" id="GO:0016020">
    <property type="term" value="C:membrane"/>
    <property type="evidence" value="ECO:0007669"/>
    <property type="project" value="UniProtKB-SubCell"/>
</dbReference>
<dbReference type="STRING" id="3476.A0A2P5BI21"/>
<accession>A0A2P5BI21</accession>
<dbReference type="InterPro" id="IPR030184">
    <property type="entry name" value="WAT1-related"/>
</dbReference>
<evidence type="ECO:0000313" key="9">
    <source>
        <dbReference type="Proteomes" id="UP000237105"/>
    </source>
</evidence>
<feature type="domain" description="EamA" evidence="7">
    <location>
        <begin position="63"/>
        <end position="200"/>
    </location>
</feature>
<dbReference type="EMBL" id="JXTB01000277">
    <property type="protein sequence ID" value="PON48416.1"/>
    <property type="molecule type" value="Genomic_DNA"/>
</dbReference>
<evidence type="ECO:0000259" key="7">
    <source>
        <dbReference type="Pfam" id="PF00892"/>
    </source>
</evidence>
<evidence type="ECO:0000256" key="4">
    <source>
        <dbReference type="ARBA" id="ARBA00022989"/>
    </source>
</evidence>
<protein>
    <recommendedName>
        <fullName evidence="6">WAT1-related protein</fullName>
    </recommendedName>
</protein>
<evidence type="ECO:0000256" key="2">
    <source>
        <dbReference type="ARBA" id="ARBA00007635"/>
    </source>
</evidence>
<comment type="caution">
    <text evidence="8">The sequence shown here is derived from an EMBL/GenBank/DDBJ whole genome shotgun (WGS) entry which is preliminary data.</text>
</comment>
<evidence type="ECO:0000256" key="5">
    <source>
        <dbReference type="ARBA" id="ARBA00023136"/>
    </source>
</evidence>
<dbReference type="PANTHER" id="PTHR31218">
    <property type="entry name" value="WAT1-RELATED PROTEIN"/>
    <property type="match status" value="1"/>
</dbReference>
<dbReference type="SUPFAM" id="SSF103481">
    <property type="entry name" value="Multidrug resistance efflux transporter EmrE"/>
    <property type="match status" value="1"/>
</dbReference>
<evidence type="ECO:0000313" key="8">
    <source>
        <dbReference type="EMBL" id="PON48416.1"/>
    </source>
</evidence>
<evidence type="ECO:0000256" key="1">
    <source>
        <dbReference type="ARBA" id="ARBA00004141"/>
    </source>
</evidence>
<dbReference type="InterPro" id="IPR037185">
    <property type="entry name" value="EmrE-like"/>
</dbReference>
<feature type="transmembrane region" description="Helical" evidence="6">
    <location>
        <begin position="182"/>
        <end position="202"/>
    </location>
</feature>
<keyword evidence="4 6" id="KW-1133">Transmembrane helix</keyword>
<feature type="transmembrane region" description="Helical" evidence="6">
    <location>
        <begin position="156"/>
        <end position="176"/>
    </location>
</feature>
<dbReference type="Proteomes" id="UP000237105">
    <property type="component" value="Unassembled WGS sequence"/>
</dbReference>
<feature type="transmembrane region" description="Helical" evidence="6">
    <location>
        <begin position="20"/>
        <end position="41"/>
    </location>
</feature>
<keyword evidence="5 6" id="KW-0472">Membrane</keyword>
<keyword evidence="3 6" id="KW-0812">Transmembrane</keyword>
<gene>
    <name evidence="8" type="ORF">PanWU01x14_237050</name>
</gene>